<dbReference type="CDD" id="cd07026">
    <property type="entry name" value="Ribosomal_L20"/>
    <property type="match status" value="1"/>
</dbReference>
<gene>
    <name evidence="6" type="ORF">ASZ90_000204</name>
</gene>
<dbReference type="GO" id="GO:0019843">
    <property type="term" value="F:rRNA binding"/>
    <property type="evidence" value="ECO:0007669"/>
    <property type="project" value="UniProtKB-KW"/>
</dbReference>
<keyword evidence="2" id="KW-0699">rRNA-binding</keyword>
<comment type="similarity">
    <text evidence="1">Belongs to the bacterial ribosomal protein bL20 family.</text>
</comment>
<evidence type="ECO:0000256" key="4">
    <source>
        <dbReference type="ARBA" id="ARBA00022980"/>
    </source>
</evidence>
<dbReference type="SUPFAM" id="SSF74731">
    <property type="entry name" value="Ribosomal protein L20"/>
    <property type="match status" value="1"/>
</dbReference>
<evidence type="ECO:0000256" key="3">
    <source>
        <dbReference type="ARBA" id="ARBA00022884"/>
    </source>
</evidence>
<dbReference type="AlphaFoldDB" id="A0A0W8G9W6"/>
<dbReference type="PRINTS" id="PR00062">
    <property type="entry name" value="RIBOSOMALL20"/>
</dbReference>
<dbReference type="NCBIfam" id="TIGR01032">
    <property type="entry name" value="rplT_bact"/>
    <property type="match status" value="1"/>
</dbReference>
<keyword evidence="3" id="KW-0694">RNA-binding</keyword>
<dbReference type="HAMAP" id="MF_00382">
    <property type="entry name" value="Ribosomal_bL20"/>
    <property type="match status" value="1"/>
</dbReference>
<reference evidence="6" key="1">
    <citation type="journal article" date="2015" name="Proc. Natl. Acad. Sci. U.S.A.">
        <title>Networks of energetic and metabolic interactions define dynamics in microbial communities.</title>
        <authorList>
            <person name="Embree M."/>
            <person name="Liu J.K."/>
            <person name="Al-Bassam M.M."/>
            <person name="Zengler K."/>
        </authorList>
    </citation>
    <scope>NUCLEOTIDE SEQUENCE</scope>
</reference>
<evidence type="ECO:0000256" key="5">
    <source>
        <dbReference type="ARBA" id="ARBA00023274"/>
    </source>
</evidence>
<proteinExistence type="inferred from homology"/>
<organism evidence="6">
    <name type="scientific">hydrocarbon metagenome</name>
    <dbReference type="NCBI Taxonomy" id="938273"/>
    <lineage>
        <taxon>unclassified sequences</taxon>
        <taxon>metagenomes</taxon>
        <taxon>ecological metagenomes</taxon>
    </lineage>
</organism>
<dbReference type="EMBL" id="LNQE01000024">
    <property type="protein sequence ID" value="KUG29895.1"/>
    <property type="molecule type" value="Genomic_DNA"/>
</dbReference>
<dbReference type="GO" id="GO:0005840">
    <property type="term" value="C:ribosome"/>
    <property type="evidence" value="ECO:0007669"/>
    <property type="project" value="UniProtKB-KW"/>
</dbReference>
<dbReference type="PANTHER" id="PTHR10986">
    <property type="entry name" value="39S RIBOSOMAL PROTEIN L20"/>
    <property type="match status" value="1"/>
</dbReference>
<evidence type="ECO:0000256" key="2">
    <source>
        <dbReference type="ARBA" id="ARBA00022730"/>
    </source>
</evidence>
<dbReference type="PROSITE" id="PS00937">
    <property type="entry name" value="RIBOSOMAL_L20"/>
    <property type="match status" value="1"/>
</dbReference>
<evidence type="ECO:0000313" key="6">
    <source>
        <dbReference type="EMBL" id="KUG29895.1"/>
    </source>
</evidence>
<dbReference type="GO" id="GO:1990904">
    <property type="term" value="C:ribonucleoprotein complex"/>
    <property type="evidence" value="ECO:0007669"/>
    <property type="project" value="UniProtKB-KW"/>
</dbReference>
<keyword evidence="5" id="KW-0687">Ribonucleoprotein</keyword>
<comment type="caution">
    <text evidence="6">The sequence shown here is derived from an EMBL/GenBank/DDBJ whole genome shotgun (WGS) entry which is preliminary data.</text>
</comment>
<dbReference type="GO" id="GO:0006412">
    <property type="term" value="P:translation"/>
    <property type="evidence" value="ECO:0007669"/>
    <property type="project" value="InterPro"/>
</dbReference>
<dbReference type="InterPro" id="IPR035566">
    <property type="entry name" value="Ribosomal_protein_bL20_C"/>
</dbReference>
<dbReference type="Gene3D" id="6.10.160.10">
    <property type="match status" value="1"/>
</dbReference>
<dbReference type="FunFam" id="1.10.1900.20:FF:000001">
    <property type="entry name" value="50S ribosomal protein L20"/>
    <property type="match status" value="1"/>
</dbReference>
<dbReference type="Gene3D" id="1.10.1900.20">
    <property type="entry name" value="Ribosomal protein L20"/>
    <property type="match status" value="1"/>
</dbReference>
<accession>A0A0W8G9W6</accession>
<dbReference type="GO" id="GO:0003735">
    <property type="term" value="F:structural constituent of ribosome"/>
    <property type="evidence" value="ECO:0007669"/>
    <property type="project" value="InterPro"/>
</dbReference>
<evidence type="ECO:0000256" key="1">
    <source>
        <dbReference type="ARBA" id="ARBA00007698"/>
    </source>
</evidence>
<name>A0A0W8G9W6_9ZZZZ</name>
<sequence>MRVKRGQAAHKRHKKYLKLAKGYVGARSKLYETARETVERSLAYAYRDRKTKKREFRKLWIMRINAAAREHGMSYSVFMRGLALAGVELDRKVLADLAVREKDSFGKLVELAKAQAV</sequence>
<dbReference type="InterPro" id="IPR049946">
    <property type="entry name" value="RIBOSOMAL_L20_CS"/>
</dbReference>
<protein>
    <submittedName>
        <fullName evidence="6">Lsu ribosomal protein l20p</fullName>
    </submittedName>
</protein>
<dbReference type="InterPro" id="IPR005813">
    <property type="entry name" value="Ribosomal_bL20"/>
</dbReference>
<keyword evidence="4 6" id="KW-0689">Ribosomal protein</keyword>
<dbReference type="Pfam" id="PF00453">
    <property type="entry name" value="Ribosomal_L20"/>
    <property type="match status" value="1"/>
</dbReference>